<reference evidence="1" key="1">
    <citation type="submission" date="2021-01" db="EMBL/GenBank/DDBJ databases">
        <authorList>
            <person name="Corre E."/>
            <person name="Pelletier E."/>
            <person name="Niang G."/>
            <person name="Scheremetjew M."/>
            <person name="Finn R."/>
            <person name="Kale V."/>
            <person name="Holt S."/>
            <person name="Cochrane G."/>
            <person name="Meng A."/>
            <person name="Brown T."/>
            <person name="Cohen L."/>
        </authorList>
    </citation>
    <scope>NUCLEOTIDE SEQUENCE</scope>
    <source>
        <strain evidence="1">CCMP2084</strain>
    </source>
</reference>
<evidence type="ECO:0000313" key="1">
    <source>
        <dbReference type="EMBL" id="CAD9813733.1"/>
    </source>
</evidence>
<accession>A0A7S2UAI5</accession>
<dbReference type="EMBL" id="HBHQ01008330">
    <property type="protein sequence ID" value="CAD9813733.1"/>
    <property type="molecule type" value="Transcribed_RNA"/>
</dbReference>
<dbReference type="AlphaFoldDB" id="A0A7S2UAI5"/>
<gene>
    <name evidence="1" type="ORF">ASEP1449_LOCUS5558</name>
</gene>
<sequence>MEQPKFEGECKELQGHIYDCSDAKRQSDMFHKTTEEIADYVGRTYWCGHDVRLAVKNLQMPNLEKPENPPSSAGMIEILKWEREMDLFGKQRAYLRQNLKSLYSLVWGQCTYDMRFKIKVLDNFDTMSADRNGLALLKAIQDIVVYNFQSRKYLRHGLHEAMRRFYGCVQGNNMTTQAYLKQFQHSIAAIECYGGSVGNEPAIEKALADERGLLIWALTPEELDELKKEAQEQYLATAFLLGADRGRYSGLIVSLENAYLLGNNNYPQTVSAAYNMLENTRILLVNN</sequence>
<proteinExistence type="predicted"/>
<name>A0A7S2UAI5_9STRA</name>
<protein>
    <submittedName>
        <fullName evidence="1">Uncharacterized protein</fullName>
    </submittedName>
</protein>
<organism evidence="1">
    <name type="scientific">Attheya septentrionalis</name>
    <dbReference type="NCBI Taxonomy" id="420275"/>
    <lineage>
        <taxon>Eukaryota</taxon>
        <taxon>Sar</taxon>
        <taxon>Stramenopiles</taxon>
        <taxon>Ochrophyta</taxon>
        <taxon>Bacillariophyta</taxon>
        <taxon>Coscinodiscophyceae</taxon>
        <taxon>Chaetocerotophycidae</taxon>
        <taxon>Chaetocerotales</taxon>
        <taxon>Attheyaceae</taxon>
        <taxon>Attheya</taxon>
    </lineage>
</organism>